<comment type="caution">
    <text evidence="1">The sequence shown here is derived from an EMBL/GenBank/DDBJ whole genome shotgun (WGS) entry which is preliminary data.</text>
</comment>
<organism evidence="1 2">
    <name type="scientific">Trichothecium roseum</name>
    <dbReference type="NCBI Taxonomy" id="47278"/>
    <lineage>
        <taxon>Eukaryota</taxon>
        <taxon>Fungi</taxon>
        <taxon>Dikarya</taxon>
        <taxon>Ascomycota</taxon>
        <taxon>Pezizomycotina</taxon>
        <taxon>Sordariomycetes</taxon>
        <taxon>Hypocreomycetidae</taxon>
        <taxon>Hypocreales</taxon>
        <taxon>Hypocreales incertae sedis</taxon>
        <taxon>Trichothecium</taxon>
    </lineage>
</organism>
<accession>A0ACC0V4I7</accession>
<reference evidence="1" key="1">
    <citation type="submission" date="2022-10" db="EMBL/GenBank/DDBJ databases">
        <title>Complete Genome of Trichothecium roseum strain YXFP-22015, a Plant Pathogen Isolated from Citrus.</title>
        <authorList>
            <person name="Wang Y."/>
            <person name="Zhu L."/>
        </authorList>
    </citation>
    <scope>NUCLEOTIDE SEQUENCE</scope>
    <source>
        <strain evidence="1">YXFP-22015</strain>
    </source>
</reference>
<sequence>MTDEPRKYPLRRPEGHVPPVPRWRLILPEDAPKVHIAYIGVQRHRDDAESRRAEKQATDALDDWSKAHSPEATEAFATLSGNDVQGSLVWVAYWLCGGSFAEALQALDLRRIHERLGAGRENVGLWVERFGVEASRLETNYTGLDYLPGLGSLPRTGTERHTLTAYWGAARDRIPDSAHDLFGSDNATLQQGPVDGRGRHLRGTNARNAVHIRSGQWWADCPEDETESYERKLEPTLRAGMGYLLANPVDTGTLGLRYLRNTTTTSTTTARNSDAAKEGEEEEEPPPLKETCVAATFTSLGALEGWAKGHKSHLAIYNGAMRHAKTFGPERRFRTWHEVVVLGEGEGTYEYLNCGEGTGVMGRMELRDV</sequence>
<protein>
    <submittedName>
        <fullName evidence="1">Uncharacterized protein</fullName>
    </submittedName>
</protein>
<proteinExistence type="predicted"/>
<keyword evidence="2" id="KW-1185">Reference proteome</keyword>
<dbReference type="EMBL" id="CM047942">
    <property type="protein sequence ID" value="KAI9901123.1"/>
    <property type="molecule type" value="Genomic_DNA"/>
</dbReference>
<gene>
    <name evidence="1" type="ORF">N3K66_002940</name>
</gene>
<evidence type="ECO:0000313" key="2">
    <source>
        <dbReference type="Proteomes" id="UP001163324"/>
    </source>
</evidence>
<name>A0ACC0V4I7_9HYPO</name>
<dbReference type="Proteomes" id="UP001163324">
    <property type="component" value="Chromosome 3"/>
</dbReference>
<evidence type="ECO:0000313" key="1">
    <source>
        <dbReference type="EMBL" id="KAI9901123.1"/>
    </source>
</evidence>